<feature type="region of interest" description="Disordered" evidence="1">
    <location>
        <begin position="214"/>
        <end position="237"/>
    </location>
</feature>
<name>A0A2J6PK72_9HELO</name>
<proteinExistence type="predicted"/>
<evidence type="ECO:0008006" key="4">
    <source>
        <dbReference type="Google" id="ProtNLM"/>
    </source>
</evidence>
<accession>A0A2J6PK72</accession>
<evidence type="ECO:0000256" key="1">
    <source>
        <dbReference type="SAM" id="MobiDB-lite"/>
    </source>
</evidence>
<dbReference type="EMBL" id="KZ613522">
    <property type="protein sequence ID" value="PMD14445.1"/>
    <property type="molecule type" value="Genomic_DNA"/>
</dbReference>
<evidence type="ECO:0000313" key="3">
    <source>
        <dbReference type="Proteomes" id="UP000235672"/>
    </source>
</evidence>
<gene>
    <name evidence="2" type="ORF">NA56DRAFT_694088</name>
</gene>
<feature type="compositionally biased region" description="Basic residues" evidence="1">
    <location>
        <begin position="152"/>
        <end position="162"/>
    </location>
</feature>
<feature type="region of interest" description="Disordered" evidence="1">
    <location>
        <begin position="112"/>
        <end position="192"/>
    </location>
</feature>
<dbReference type="Proteomes" id="UP000235672">
    <property type="component" value="Unassembled WGS sequence"/>
</dbReference>
<dbReference type="AlphaFoldDB" id="A0A2J6PK72"/>
<evidence type="ECO:0000313" key="2">
    <source>
        <dbReference type="EMBL" id="PMD14445.1"/>
    </source>
</evidence>
<sequence length="362" mass="41201">MPAPCTNCVRFHYGPCREDPKRCYHCNGWGHIERYCLRRKGRVIRQIEGEPLPGTRAWCDFLGLNDDPELKSRVLQTLKTDPGSAINVNGVCIYGGNAKSFSSYDRFEEPRGRIMEERTANRRLRSLSPRDDKSRPDSWARRSGAPSPPRGYLRRYRSRSPIRQRPGTTPFNQHQGRPRNLSPYRHPHYRARSPKYDVGSAAVIFDARDREPENRCRSMNLPQRPRESGRSTPVIFDFPNPLPKSVSVLQRPRESRRLTPVTFDDTPPYHAPTGSASPPVFDAPCAPPQASQSTAQFGTMIDTVQDPYFVLGIDEGAGEADILHAYHKRIHEVNLVRGTAGDIICNWDIERLNAIKRQLLGY</sequence>
<dbReference type="OrthoDB" id="3540452at2759"/>
<feature type="compositionally biased region" description="Basic and acidic residues" evidence="1">
    <location>
        <begin position="128"/>
        <end position="140"/>
    </location>
</feature>
<reference evidence="2 3" key="1">
    <citation type="submission" date="2016-05" db="EMBL/GenBank/DDBJ databases">
        <title>A degradative enzymes factory behind the ericoid mycorrhizal symbiosis.</title>
        <authorList>
            <consortium name="DOE Joint Genome Institute"/>
            <person name="Martino E."/>
            <person name="Morin E."/>
            <person name="Grelet G."/>
            <person name="Kuo A."/>
            <person name="Kohler A."/>
            <person name="Daghino S."/>
            <person name="Barry K."/>
            <person name="Choi C."/>
            <person name="Cichocki N."/>
            <person name="Clum A."/>
            <person name="Copeland A."/>
            <person name="Hainaut M."/>
            <person name="Haridas S."/>
            <person name="Labutti K."/>
            <person name="Lindquist E."/>
            <person name="Lipzen A."/>
            <person name="Khouja H.-R."/>
            <person name="Murat C."/>
            <person name="Ohm R."/>
            <person name="Olson A."/>
            <person name="Spatafora J."/>
            <person name="Veneault-Fourrey C."/>
            <person name="Henrissat B."/>
            <person name="Grigoriev I."/>
            <person name="Martin F."/>
            <person name="Perotto S."/>
        </authorList>
    </citation>
    <scope>NUCLEOTIDE SEQUENCE [LARGE SCALE GENOMIC DNA]</scope>
    <source>
        <strain evidence="2 3">UAMH 7357</strain>
    </source>
</reference>
<protein>
    <recommendedName>
        <fullName evidence="4">CCHC-type domain-containing protein</fullName>
    </recommendedName>
</protein>
<organism evidence="2 3">
    <name type="scientific">Hyaloscypha hepaticicola</name>
    <dbReference type="NCBI Taxonomy" id="2082293"/>
    <lineage>
        <taxon>Eukaryota</taxon>
        <taxon>Fungi</taxon>
        <taxon>Dikarya</taxon>
        <taxon>Ascomycota</taxon>
        <taxon>Pezizomycotina</taxon>
        <taxon>Leotiomycetes</taxon>
        <taxon>Helotiales</taxon>
        <taxon>Hyaloscyphaceae</taxon>
        <taxon>Hyaloscypha</taxon>
    </lineage>
</organism>
<keyword evidence="3" id="KW-1185">Reference proteome</keyword>